<accession>A0A6V8HEV5</accession>
<dbReference type="AlphaFoldDB" id="A0A6V8HEV5"/>
<protein>
    <submittedName>
        <fullName evidence="2">Uncharacterized protein</fullName>
    </submittedName>
</protein>
<comment type="caution">
    <text evidence="2">The sequence shown here is derived from an EMBL/GenBank/DDBJ whole genome shotgun (WGS) entry which is preliminary data.</text>
</comment>
<evidence type="ECO:0000313" key="3">
    <source>
        <dbReference type="Proteomes" id="UP000053095"/>
    </source>
</evidence>
<dbReference type="Proteomes" id="UP000053095">
    <property type="component" value="Unassembled WGS sequence"/>
</dbReference>
<feature type="compositionally biased region" description="Basic and acidic residues" evidence="1">
    <location>
        <begin position="209"/>
        <end position="218"/>
    </location>
</feature>
<proteinExistence type="predicted"/>
<dbReference type="EMBL" id="DF933830">
    <property type="protein sequence ID" value="GAM39005.1"/>
    <property type="molecule type" value="Genomic_DNA"/>
</dbReference>
<feature type="region of interest" description="Disordered" evidence="1">
    <location>
        <begin position="146"/>
        <end position="223"/>
    </location>
</feature>
<gene>
    <name evidence="2" type="ORF">TCE0_034f10196</name>
</gene>
<name>A0A6V8HEV5_TALPI</name>
<feature type="compositionally biased region" description="Basic and acidic residues" evidence="1">
    <location>
        <begin position="180"/>
        <end position="197"/>
    </location>
</feature>
<evidence type="ECO:0000256" key="1">
    <source>
        <dbReference type="SAM" id="MobiDB-lite"/>
    </source>
</evidence>
<reference evidence="3" key="1">
    <citation type="journal article" date="2015" name="Genome Announc.">
        <title>Draft genome sequence of Talaromyces cellulolyticus strain Y-94, a source of lignocellulosic biomass-degrading enzymes.</title>
        <authorList>
            <person name="Fujii T."/>
            <person name="Koike H."/>
            <person name="Sawayama S."/>
            <person name="Yano S."/>
            <person name="Inoue H."/>
        </authorList>
    </citation>
    <scope>NUCLEOTIDE SEQUENCE [LARGE SCALE GENOMIC DNA]</scope>
    <source>
        <strain evidence="3">Y-94</strain>
    </source>
</reference>
<sequence>METSQKSIRVMHYISEFLDLDAQSFTNIAEFIALIQAIREGLSRIDPTFSVSDFHINLLFLSKLQAHPKWNEWARDMLRDQRVNVSDSSKTMPFSELAELAIRHERDIKAKTRMRTKQTENNTGRLQNYTQEEINSFVIRQMRRTHHNNHNRQDQELTTNVKRHSKRPSQEEINEFVVRQMREEQERKTRARSKSEPKPNQTAMGTTKTDAHRTTKSADDDDQYAKCDTCGRITHAGQQRCHHHDTAKKDSKTPVVQVPRGNFLPKKVEFVKRTASGLPTYRTGFALT</sequence>
<keyword evidence="3" id="KW-1185">Reference proteome</keyword>
<organism evidence="2 3">
    <name type="scientific">Talaromyces pinophilus</name>
    <name type="common">Penicillium pinophilum</name>
    <dbReference type="NCBI Taxonomy" id="128442"/>
    <lineage>
        <taxon>Eukaryota</taxon>
        <taxon>Fungi</taxon>
        <taxon>Dikarya</taxon>
        <taxon>Ascomycota</taxon>
        <taxon>Pezizomycotina</taxon>
        <taxon>Eurotiomycetes</taxon>
        <taxon>Eurotiomycetidae</taxon>
        <taxon>Eurotiales</taxon>
        <taxon>Trichocomaceae</taxon>
        <taxon>Talaromyces</taxon>
        <taxon>Talaromyces sect. Talaromyces</taxon>
    </lineage>
</organism>
<evidence type="ECO:0000313" key="2">
    <source>
        <dbReference type="EMBL" id="GAM39005.1"/>
    </source>
</evidence>
<feature type="compositionally biased region" description="Polar residues" evidence="1">
    <location>
        <begin position="198"/>
        <end position="208"/>
    </location>
</feature>